<evidence type="ECO:0000256" key="2">
    <source>
        <dbReference type="ARBA" id="ARBA00022857"/>
    </source>
</evidence>
<dbReference type="Gene3D" id="3.40.50.720">
    <property type="entry name" value="NAD(P)-binding Rossmann-like Domain"/>
    <property type="match status" value="1"/>
</dbReference>
<dbReference type="PRINTS" id="PR00081">
    <property type="entry name" value="GDHRDH"/>
</dbReference>
<dbReference type="Proteomes" id="UP000070700">
    <property type="component" value="Unassembled WGS sequence"/>
</dbReference>
<dbReference type="InParanoid" id="A0A194WWY3"/>
<comment type="similarity">
    <text evidence="1">Belongs to the short-chain dehydrogenases/reductases (SDR) family.</text>
</comment>
<dbReference type="NCBIfam" id="NF005559">
    <property type="entry name" value="PRK07231.1"/>
    <property type="match status" value="1"/>
</dbReference>
<evidence type="ECO:0000256" key="1">
    <source>
        <dbReference type="ARBA" id="ARBA00006484"/>
    </source>
</evidence>
<protein>
    <submittedName>
        <fullName evidence="3">Gluconate 5-dehydrogenase</fullName>
    </submittedName>
</protein>
<dbReference type="GO" id="GO:0016616">
    <property type="term" value="F:oxidoreductase activity, acting on the CH-OH group of donors, NAD or NADP as acceptor"/>
    <property type="evidence" value="ECO:0007669"/>
    <property type="project" value="TreeGrafter"/>
</dbReference>
<dbReference type="OrthoDB" id="417891at2759"/>
<evidence type="ECO:0000313" key="3">
    <source>
        <dbReference type="EMBL" id="KUJ12194.1"/>
    </source>
</evidence>
<dbReference type="AlphaFoldDB" id="A0A194WWY3"/>
<sequence length="268" mass="28331">MTQRLLNKIAIITGSSSGLGRAISLHYAREGATVVCSDLSPSARSLVPSESEVDTHQLIEKLGGKSIFVKTDVSKARDMENLVESAVKEFGGLDIMVNNAGISLEAKIPGPVHTATEEKWDAVMAVNTKSVFLGSKYATKQMIGQDLKDGERGVIVNISSIMGIIAGTNQPCYSASKGAVSNLTRQVALDYAKYKIRVNAICPGYTQTAMFAETTTYKSTVDELMALHPLNGLGVPDDIAKMAVVLASADAGWVTGACIPVDGGYTAQ</sequence>
<dbReference type="GeneID" id="28821999"/>
<accession>A0A194WWY3</accession>
<name>A0A194WWY3_MOLSC</name>
<organism evidence="3 4">
    <name type="scientific">Mollisia scopiformis</name>
    <name type="common">Conifer needle endophyte fungus</name>
    <name type="synonym">Phialocephala scopiformis</name>
    <dbReference type="NCBI Taxonomy" id="149040"/>
    <lineage>
        <taxon>Eukaryota</taxon>
        <taxon>Fungi</taxon>
        <taxon>Dikarya</taxon>
        <taxon>Ascomycota</taxon>
        <taxon>Pezizomycotina</taxon>
        <taxon>Leotiomycetes</taxon>
        <taxon>Helotiales</taxon>
        <taxon>Mollisiaceae</taxon>
        <taxon>Mollisia</taxon>
    </lineage>
</organism>
<reference evidence="3 4" key="1">
    <citation type="submission" date="2015-10" db="EMBL/GenBank/DDBJ databases">
        <title>Full genome of DAOMC 229536 Phialocephala scopiformis, a fungal endophyte of spruce producing the potent anti-insectan compound rugulosin.</title>
        <authorList>
            <consortium name="DOE Joint Genome Institute"/>
            <person name="Walker A.K."/>
            <person name="Frasz S.L."/>
            <person name="Seifert K.A."/>
            <person name="Miller J.D."/>
            <person name="Mondo S.J."/>
            <person name="Labutti K."/>
            <person name="Lipzen A."/>
            <person name="Dockter R."/>
            <person name="Kennedy M."/>
            <person name="Grigoriev I.V."/>
            <person name="Spatafora J.W."/>
        </authorList>
    </citation>
    <scope>NUCLEOTIDE SEQUENCE [LARGE SCALE GENOMIC DNA]</scope>
    <source>
        <strain evidence="3 4">CBS 120377</strain>
    </source>
</reference>
<dbReference type="SUPFAM" id="SSF51735">
    <property type="entry name" value="NAD(P)-binding Rossmann-fold domains"/>
    <property type="match status" value="1"/>
</dbReference>
<dbReference type="KEGG" id="psco:LY89DRAFT_653933"/>
<dbReference type="PROSITE" id="PS00061">
    <property type="entry name" value="ADH_SHORT"/>
    <property type="match status" value="1"/>
</dbReference>
<evidence type="ECO:0000313" key="4">
    <source>
        <dbReference type="Proteomes" id="UP000070700"/>
    </source>
</evidence>
<dbReference type="InterPro" id="IPR036291">
    <property type="entry name" value="NAD(P)-bd_dom_sf"/>
</dbReference>
<keyword evidence="4" id="KW-1185">Reference proteome</keyword>
<dbReference type="RefSeq" id="XP_018066549.1">
    <property type="nucleotide sequence ID" value="XM_018212273.1"/>
</dbReference>
<dbReference type="Pfam" id="PF13561">
    <property type="entry name" value="adh_short_C2"/>
    <property type="match status" value="1"/>
</dbReference>
<dbReference type="InterPro" id="IPR020904">
    <property type="entry name" value="Sc_DH/Rdtase_CS"/>
</dbReference>
<dbReference type="GO" id="GO:0009688">
    <property type="term" value="P:abscisic acid biosynthetic process"/>
    <property type="evidence" value="ECO:0007669"/>
    <property type="project" value="UniProtKB-ARBA"/>
</dbReference>
<dbReference type="PANTHER" id="PTHR42760">
    <property type="entry name" value="SHORT-CHAIN DEHYDROGENASES/REDUCTASES FAMILY MEMBER"/>
    <property type="match status" value="1"/>
</dbReference>
<dbReference type="FunFam" id="3.40.50.720:FF:000084">
    <property type="entry name" value="Short-chain dehydrogenase reductase"/>
    <property type="match status" value="1"/>
</dbReference>
<proteinExistence type="inferred from homology"/>
<dbReference type="InterPro" id="IPR002347">
    <property type="entry name" value="SDR_fam"/>
</dbReference>
<dbReference type="PANTHER" id="PTHR42760:SF124">
    <property type="entry name" value="SHORT-CHAIN DEHYDROGENASE_REDUCTASE"/>
    <property type="match status" value="1"/>
</dbReference>
<gene>
    <name evidence="3" type="ORF">LY89DRAFT_653933</name>
</gene>
<dbReference type="PRINTS" id="PR00080">
    <property type="entry name" value="SDRFAMILY"/>
</dbReference>
<keyword evidence="2" id="KW-0521">NADP</keyword>
<dbReference type="EMBL" id="KQ947425">
    <property type="protein sequence ID" value="KUJ12194.1"/>
    <property type="molecule type" value="Genomic_DNA"/>
</dbReference>
<dbReference type="CDD" id="cd05233">
    <property type="entry name" value="SDR_c"/>
    <property type="match status" value="1"/>
</dbReference>